<dbReference type="GO" id="GO:0003677">
    <property type="term" value="F:DNA binding"/>
    <property type="evidence" value="ECO:0007669"/>
    <property type="project" value="InterPro"/>
</dbReference>
<organism evidence="2 3">
    <name type="scientific">Nocardiopsis mwathae</name>
    <dbReference type="NCBI Taxonomy" id="1472723"/>
    <lineage>
        <taxon>Bacteria</taxon>
        <taxon>Bacillati</taxon>
        <taxon>Actinomycetota</taxon>
        <taxon>Actinomycetes</taxon>
        <taxon>Streptosporangiales</taxon>
        <taxon>Nocardiopsidaceae</taxon>
        <taxon>Nocardiopsis</taxon>
    </lineage>
</organism>
<name>A0A7W9YGG4_9ACTN</name>
<dbReference type="Pfam" id="PF13560">
    <property type="entry name" value="HTH_31"/>
    <property type="match status" value="1"/>
</dbReference>
<reference evidence="2 3" key="1">
    <citation type="submission" date="2020-08" db="EMBL/GenBank/DDBJ databases">
        <title>Sequencing the genomes of 1000 actinobacteria strains.</title>
        <authorList>
            <person name="Klenk H.-P."/>
        </authorList>
    </citation>
    <scope>NUCLEOTIDE SEQUENCE [LARGE SCALE GENOMIC DNA]</scope>
    <source>
        <strain evidence="2 3">DSM 46659</strain>
    </source>
</reference>
<accession>A0A7W9YGG4</accession>
<dbReference type="InterPro" id="IPR043917">
    <property type="entry name" value="DUF5753"/>
</dbReference>
<dbReference type="SMART" id="SM00530">
    <property type="entry name" value="HTH_XRE"/>
    <property type="match status" value="1"/>
</dbReference>
<dbReference type="Gene3D" id="1.10.260.40">
    <property type="entry name" value="lambda repressor-like DNA-binding domains"/>
    <property type="match status" value="1"/>
</dbReference>
<dbReference type="PROSITE" id="PS50943">
    <property type="entry name" value="HTH_CROC1"/>
    <property type="match status" value="1"/>
</dbReference>
<dbReference type="AlphaFoldDB" id="A0A7W9YGG4"/>
<keyword evidence="3" id="KW-1185">Reference proteome</keyword>
<dbReference type="CDD" id="cd00093">
    <property type="entry name" value="HTH_XRE"/>
    <property type="match status" value="1"/>
</dbReference>
<evidence type="ECO:0000313" key="2">
    <source>
        <dbReference type="EMBL" id="MBB6171667.1"/>
    </source>
</evidence>
<proteinExistence type="predicted"/>
<dbReference type="Pfam" id="PF19054">
    <property type="entry name" value="DUF5753"/>
    <property type="match status" value="1"/>
</dbReference>
<gene>
    <name evidence="2" type="ORF">HNR23_001727</name>
</gene>
<dbReference type="InterPro" id="IPR001387">
    <property type="entry name" value="Cro/C1-type_HTH"/>
</dbReference>
<evidence type="ECO:0000259" key="1">
    <source>
        <dbReference type="PROSITE" id="PS50943"/>
    </source>
</evidence>
<protein>
    <submittedName>
        <fullName evidence="2">Transcriptional regulator with XRE-family HTH domain</fullName>
    </submittedName>
</protein>
<feature type="domain" description="HTH cro/C1-type" evidence="1">
    <location>
        <begin position="20"/>
        <end position="74"/>
    </location>
</feature>
<dbReference type="EMBL" id="JACHDS010000001">
    <property type="protein sequence ID" value="MBB6171667.1"/>
    <property type="molecule type" value="Genomic_DNA"/>
</dbReference>
<evidence type="ECO:0000313" key="3">
    <source>
        <dbReference type="Proteomes" id="UP000546642"/>
    </source>
</evidence>
<sequence length="290" mass="32624">MARTQSYSPSVRRRRLGAQLRSAREKAGLTLADAAERLDWARAKVGRVETSELRTVKPADLDQLLTLYNVDDEATREAMHQLAREAKQKGWWWKYRDVFGSEPLPDFEAEASAIRTYQIAIIPGLLQTPEYAEAVFRGGRYTSLEHIQRQVDARMARREILTRFDSPPRLWAIIDEAALRRPIGGWDVMATQLEYLLRVGQLPNIDIQVLSFESGAHAALGAAFTILDFPEPLDPTIVYTDNLGSGLFEESPEEVAIHTDTFAEIQAAALTTVQSAQYLTDVLKGIPQRE</sequence>
<dbReference type="InterPro" id="IPR010982">
    <property type="entry name" value="Lambda_DNA-bd_dom_sf"/>
</dbReference>
<dbReference type="RefSeq" id="WP_184074899.1">
    <property type="nucleotide sequence ID" value="NZ_JACHDS010000001.1"/>
</dbReference>
<dbReference type="SUPFAM" id="SSF47413">
    <property type="entry name" value="lambda repressor-like DNA-binding domains"/>
    <property type="match status" value="1"/>
</dbReference>
<dbReference type="Proteomes" id="UP000546642">
    <property type="component" value="Unassembled WGS sequence"/>
</dbReference>
<comment type="caution">
    <text evidence="2">The sequence shown here is derived from an EMBL/GenBank/DDBJ whole genome shotgun (WGS) entry which is preliminary data.</text>
</comment>